<dbReference type="Gramene" id="ONIVA04G07380.1">
    <property type="protein sequence ID" value="ONIVA04G07380.1"/>
    <property type="gene ID" value="ONIVA04G07380"/>
</dbReference>
<name>A0A0E0GZL0_ORYNI</name>
<reference evidence="2" key="1">
    <citation type="submission" date="2015-04" db="UniProtKB">
        <authorList>
            <consortium name="EnsemblPlants"/>
        </authorList>
    </citation>
    <scope>IDENTIFICATION</scope>
    <source>
        <strain evidence="2">SL10</strain>
    </source>
</reference>
<sequence length="119" mass="12443">MSLTATPSRLRPLWPDPSGARRSSIPAVPSLLCFFVPPSPIHHLPLAAPPPLPPLLAKEAALPTSATRCFPTSLPALATPHGQILGSSWLPYPAHRCSRGWAAVAGVEDGSGDRESGGR</sequence>
<dbReference type="EnsemblPlants" id="ONIVA04G07380.1">
    <property type="protein sequence ID" value="ONIVA04G07380.1"/>
    <property type="gene ID" value="ONIVA04G07380"/>
</dbReference>
<dbReference type="AlphaFoldDB" id="A0A0E0GZL0"/>
<evidence type="ECO:0000313" key="3">
    <source>
        <dbReference type="Proteomes" id="UP000006591"/>
    </source>
</evidence>
<evidence type="ECO:0000256" key="1">
    <source>
        <dbReference type="SAM" id="MobiDB-lite"/>
    </source>
</evidence>
<dbReference type="HOGENOM" id="CLU_2065285_0_0_1"/>
<dbReference type="Proteomes" id="UP000006591">
    <property type="component" value="Chromosome 4"/>
</dbReference>
<accession>A0A0E0GZL0</accession>
<evidence type="ECO:0000313" key="2">
    <source>
        <dbReference type="EnsemblPlants" id="ONIVA04G07380.1"/>
    </source>
</evidence>
<feature type="region of interest" description="Disordered" evidence="1">
    <location>
        <begin position="1"/>
        <end position="22"/>
    </location>
</feature>
<keyword evidence="3" id="KW-1185">Reference proteome</keyword>
<protein>
    <submittedName>
        <fullName evidence="2">Uncharacterized protein</fullName>
    </submittedName>
</protein>
<proteinExistence type="predicted"/>
<organism evidence="2">
    <name type="scientific">Oryza nivara</name>
    <name type="common">Indian wild rice</name>
    <name type="synonym">Oryza sativa f. spontanea</name>
    <dbReference type="NCBI Taxonomy" id="4536"/>
    <lineage>
        <taxon>Eukaryota</taxon>
        <taxon>Viridiplantae</taxon>
        <taxon>Streptophyta</taxon>
        <taxon>Embryophyta</taxon>
        <taxon>Tracheophyta</taxon>
        <taxon>Spermatophyta</taxon>
        <taxon>Magnoliopsida</taxon>
        <taxon>Liliopsida</taxon>
        <taxon>Poales</taxon>
        <taxon>Poaceae</taxon>
        <taxon>BOP clade</taxon>
        <taxon>Oryzoideae</taxon>
        <taxon>Oryzeae</taxon>
        <taxon>Oryzinae</taxon>
        <taxon>Oryza</taxon>
    </lineage>
</organism>
<reference evidence="2" key="2">
    <citation type="submission" date="2018-04" db="EMBL/GenBank/DDBJ databases">
        <title>OnivRS2 (Oryza nivara Reference Sequence Version 2).</title>
        <authorList>
            <person name="Zhang J."/>
            <person name="Kudrna D."/>
            <person name="Lee S."/>
            <person name="Talag J."/>
            <person name="Rajasekar S."/>
            <person name="Welchert J."/>
            <person name="Hsing Y.-I."/>
            <person name="Wing R.A."/>
        </authorList>
    </citation>
    <scope>NUCLEOTIDE SEQUENCE [LARGE SCALE GENOMIC DNA]</scope>
    <source>
        <strain evidence="2">SL10</strain>
    </source>
</reference>